<feature type="region of interest" description="Disordered" evidence="6">
    <location>
        <begin position="92"/>
        <end position="143"/>
    </location>
</feature>
<evidence type="ECO:0000256" key="2">
    <source>
        <dbReference type="ARBA" id="ARBA00008774"/>
    </source>
</evidence>
<dbReference type="CDD" id="cd21978">
    <property type="entry name" value="HMG-box_HMGB_rpt1"/>
    <property type="match status" value="1"/>
</dbReference>
<dbReference type="PROSITE" id="PS50118">
    <property type="entry name" value="HMG_BOX_2"/>
    <property type="match status" value="2"/>
</dbReference>
<dbReference type="Pfam" id="PF09011">
    <property type="entry name" value="HMG_box_2"/>
    <property type="match status" value="1"/>
</dbReference>
<dbReference type="WBParaSite" id="TASK_0000901701-mRNA-1">
    <property type="protein sequence ID" value="TASK_0000901701-mRNA-1"/>
    <property type="gene ID" value="TASK_0000901701"/>
</dbReference>
<gene>
    <name evidence="8" type="ORF">TASK_LOCUS9018</name>
</gene>
<feature type="compositionally biased region" description="Acidic residues" evidence="6">
    <location>
        <begin position="275"/>
        <end position="310"/>
    </location>
</feature>
<dbReference type="Proteomes" id="UP000282613">
    <property type="component" value="Unassembled WGS sequence"/>
</dbReference>
<dbReference type="SUPFAM" id="SSF47095">
    <property type="entry name" value="HMG-box"/>
    <property type="match status" value="2"/>
</dbReference>
<feature type="region of interest" description="Disordered" evidence="6">
    <location>
        <begin position="258"/>
        <end position="360"/>
    </location>
</feature>
<feature type="compositionally biased region" description="Acidic residues" evidence="6">
    <location>
        <begin position="334"/>
        <end position="343"/>
    </location>
</feature>
<evidence type="ECO:0000256" key="6">
    <source>
        <dbReference type="SAM" id="MobiDB-lite"/>
    </source>
</evidence>
<evidence type="ECO:0000256" key="1">
    <source>
        <dbReference type="ARBA" id="ARBA00004123"/>
    </source>
</evidence>
<keyword evidence="3 5" id="KW-0238">DNA-binding</keyword>
<dbReference type="AlphaFoldDB" id="A0A0R3WDZ9"/>
<dbReference type="PANTHER" id="PTHR48112:SF32">
    <property type="entry name" value="HIGH MOBILITY GROUP PROTEIN B3"/>
    <property type="match status" value="1"/>
</dbReference>
<proteinExistence type="inferred from homology"/>
<dbReference type="Pfam" id="PF00505">
    <property type="entry name" value="HMG_box"/>
    <property type="match status" value="1"/>
</dbReference>
<evidence type="ECO:0000256" key="5">
    <source>
        <dbReference type="PROSITE-ProRule" id="PRU00267"/>
    </source>
</evidence>
<dbReference type="InterPro" id="IPR050342">
    <property type="entry name" value="HMGB"/>
</dbReference>
<accession>A0A0R3WDZ9</accession>
<feature type="compositionally biased region" description="Low complexity" evidence="6">
    <location>
        <begin position="94"/>
        <end position="119"/>
    </location>
</feature>
<dbReference type="PANTHER" id="PTHR48112">
    <property type="entry name" value="HIGH MOBILITY GROUP PROTEIN DSP1"/>
    <property type="match status" value="1"/>
</dbReference>
<evidence type="ECO:0000313" key="8">
    <source>
        <dbReference type="EMBL" id="VDK41520.1"/>
    </source>
</evidence>
<keyword evidence="4 5" id="KW-0539">Nucleus</keyword>
<dbReference type="OrthoDB" id="1919336at2759"/>
<feature type="DNA-binding region" description="HMG box" evidence="5">
    <location>
        <begin position="146"/>
        <end position="212"/>
    </location>
</feature>
<feature type="region of interest" description="Disordered" evidence="6">
    <location>
        <begin position="374"/>
        <end position="402"/>
    </location>
</feature>
<feature type="DNA-binding region" description="HMG box" evidence="5">
    <location>
        <begin position="9"/>
        <end position="93"/>
    </location>
</feature>
<feature type="domain" description="HMG box" evidence="7">
    <location>
        <begin position="146"/>
        <end position="212"/>
    </location>
</feature>
<dbReference type="GO" id="GO:0005634">
    <property type="term" value="C:nucleus"/>
    <property type="evidence" value="ECO:0007669"/>
    <property type="project" value="UniProtKB-SubCell"/>
</dbReference>
<dbReference type="SMART" id="SM00398">
    <property type="entry name" value="HMG"/>
    <property type="match status" value="2"/>
</dbReference>
<feature type="compositionally biased region" description="Basic and acidic residues" evidence="6">
    <location>
        <begin position="260"/>
        <end position="274"/>
    </location>
</feature>
<protein>
    <submittedName>
        <fullName evidence="10">HMG box domain-containing protein</fullName>
    </submittedName>
</protein>
<name>A0A0R3WDZ9_TAEAS</name>
<comment type="similarity">
    <text evidence="2">Belongs to the HMGB family.</text>
</comment>
<evidence type="ECO:0000256" key="4">
    <source>
        <dbReference type="ARBA" id="ARBA00023242"/>
    </source>
</evidence>
<evidence type="ECO:0000313" key="9">
    <source>
        <dbReference type="Proteomes" id="UP000282613"/>
    </source>
</evidence>
<keyword evidence="9" id="KW-1185">Reference proteome</keyword>
<evidence type="ECO:0000313" key="10">
    <source>
        <dbReference type="WBParaSite" id="TASK_0000901701-mRNA-1"/>
    </source>
</evidence>
<sequence length="402" mass="45504">MRLKDKNRPKSPLSGFACFVQVIRDKHRSLHPNENVIFNEFAKRCAERWRVSLLFCSPSNPLLKEMPPDKRAPFEEMSRLDTKRYNREMGEYVQQQQLQQQQQLPPQPMVHPQQQQQTQSGGQLSSFEHHHMRGAKRRRLKDPSMPKRALSAFFFFCDHYRPEVRNAHPEWRVSEVAKELGRLWDECSDKAPYELQAQKDKLRYEEEMRRYKEGTFVMAPKRLRDITAVSGGGVIEGGAGDGGRGDSSASVNVANCFEIEGSREVDEMDGKGGEDDIDDEEDVDDYEEEEEEGEEEDEGADEGTDYEEEAEKGAVENMEEDDDAANLNVQNEGAEAESGEDVETTPIPNHHHNQRQAPNAFSVAYVVSGAAHKGKSGVVDEDLGTEGAHDAIADEEDDDDDD</sequence>
<feature type="domain" description="HMG box" evidence="7">
    <location>
        <begin position="9"/>
        <end position="93"/>
    </location>
</feature>
<dbReference type="FunFam" id="1.10.30.10:FF:000016">
    <property type="entry name" value="FACT complex subunit SSRP1"/>
    <property type="match status" value="1"/>
</dbReference>
<reference evidence="10" key="1">
    <citation type="submission" date="2017-02" db="UniProtKB">
        <authorList>
            <consortium name="WormBaseParasite"/>
        </authorList>
    </citation>
    <scope>IDENTIFICATION</scope>
</reference>
<dbReference type="InterPro" id="IPR036910">
    <property type="entry name" value="HMG_box_dom_sf"/>
</dbReference>
<feature type="compositionally biased region" description="Basic residues" evidence="6">
    <location>
        <begin position="130"/>
        <end position="140"/>
    </location>
</feature>
<dbReference type="GO" id="GO:0003677">
    <property type="term" value="F:DNA binding"/>
    <property type="evidence" value="ECO:0007669"/>
    <property type="project" value="UniProtKB-UniRule"/>
</dbReference>
<dbReference type="EMBL" id="UYRS01018960">
    <property type="protein sequence ID" value="VDK41520.1"/>
    <property type="molecule type" value="Genomic_DNA"/>
</dbReference>
<evidence type="ECO:0000259" key="7">
    <source>
        <dbReference type="PROSITE" id="PS50118"/>
    </source>
</evidence>
<dbReference type="Gene3D" id="1.10.30.10">
    <property type="entry name" value="High mobility group box domain"/>
    <property type="match status" value="2"/>
</dbReference>
<comment type="subcellular location">
    <subcellularLocation>
        <location evidence="1">Nucleus</location>
    </subcellularLocation>
</comment>
<organism evidence="10">
    <name type="scientific">Taenia asiatica</name>
    <name type="common">Asian tapeworm</name>
    <dbReference type="NCBI Taxonomy" id="60517"/>
    <lineage>
        <taxon>Eukaryota</taxon>
        <taxon>Metazoa</taxon>
        <taxon>Spiralia</taxon>
        <taxon>Lophotrochozoa</taxon>
        <taxon>Platyhelminthes</taxon>
        <taxon>Cestoda</taxon>
        <taxon>Eucestoda</taxon>
        <taxon>Cyclophyllidea</taxon>
        <taxon>Taeniidae</taxon>
        <taxon>Taenia</taxon>
    </lineage>
</organism>
<dbReference type="STRING" id="60517.A0A0R3WDZ9"/>
<feature type="compositionally biased region" description="Acidic residues" evidence="6">
    <location>
        <begin position="393"/>
        <end position="402"/>
    </location>
</feature>
<evidence type="ECO:0000256" key="3">
    <source>
        <dbReference type="ARBA" id="ARBA00023125"/>
    </source>
</evidence>
<reference evidence="8 9" key="2">
    <citation type="submission" date="2018-11" db="EMBL/GenBank/DDBJ databases">
        <authorList>
            <consortium name="Pathogen Informatics"/>
        </authorList>
    </citation>
    <scope>NUCLEOTIDE SEQUENCE [LARGE SCALE GENOMIC DNA]</scope>
</reference>
<dbReference type="InterPro" id="IPR009071">
    <property type="entry name" value="HMG_box_dom"/>
</dbReference>